<organism evidence="2 3">
    <name type="scientific">Candidatus Uhrbacteria bacterium CG_4_9_14_3_um_filter_50_9</name>
    <dbReference type="NCBI Taxonomy" id="1975035"/>
    <lineage>
        <taxon>Bacteria</taxon>
        <taxon>Candidatus Uhriibacteriota</taxon>
    </lineage>
</organism>
<comment type="caution">
    <text evidence="2">The sequence shown here is derived from an EMBL/GenBank/DDBJ whole genome shotgun (WGS) entry which is preliminary data.</text>
</comment>
<name>A0A2M7XER5_9BACT</name>
<feature type="domain" description="Metallo-beta-lactamase" evidence="1">
    <location>
        <begin position="56"/>
        <end position="252"/>
    </location>
</feature>
<dbReference type="Pfam" id="PF00753">
    <property type="entry name" value="Lactamase_B"/>
    <property type="match status" value="1"/>
</dbReference>
<dbReference type="SUPFAM" id="SSF56281">
    <property type="entry name" value="Metallo-hydrolase/oxidoreductase"/>
    <property type="match status" value="1"/>
</dbReference>
<dbReference type="InterPro" id="IPR036866">
    <property type="entry name" value="RibonucZ/Hydroxyglut_hydro"/>
</dbReference>
<dbReference type="Gene3D" id="3.60.15.10">
    <property type="entry name" value="Ribonuclease Z/Hydroxyacylglutathione hydrolase-like"/>
    <property type="match status" value="1"/>
</dbReference>
<dbReference type="InterPro" id="IPR001279">
    <property type="entry name" value="Metallo-B-lactamas"/>
</dbReference>
<dbReference type="CDD" id="cd07731">
    <property type="entry name" value="ComA-like_MBL-fold"/>
    <property type="match status" value="1"/>
</dbReference>
<dbReference type="EMBL" id="PFWU01000003">
    <property type="protein sequence ID" value="PJA46351.1"/>
    <property type="molecule type" value="Genomic_DNA"/>
</dbReference>
<accession>A0A2M7XER5</accession>
<evidence type="ECO:0000313" key="3">
    <source>
        <dbReference type="Proteomes" id="UP000229385"/>
    </source>
</evidence>
<sequence length="301" mass="33279">MTKQIKRARPQPQWKRWVEPALVIVVVCLLSVATSLGTTRLQREGELRIWFFDIGQGDAALVLLPTGEQLLIDAGRDNRVLSKLGAVLPPWDRSLDTIILTHPDADHITGFVDVLERYEVAEIITTGASAYTPVMQTLEDQFVREQGYIRHVSQGERLTYGDVVIDVLWPEETLTGEVPEDRNNSSLVLRLVYKETSILFTGDAEQEAEEGFGSLVGDIDVLTVGHHGSLTSSTVDFLDQVDPEKATISVGIDNGYGHPHPVILKRLEDAGVQVFRTDHDGDLLLTSDGGEPELTPHPLPF</sequence>
<dbReference type="PANTHER" id="PTHR30619">
    <property type="entry name" value="DNA INTERNALIZATION/COMPETENCE PROTEIN COMEC/REC2"/>
    <property type="match status" value="1"/>
</dbReference>
<dbReference type="InterPro" id="IPR035681">
    <property type="entry name" value="ComA-like_MBL"/>
</dbReference>
<dbReference type="AlphaFoldDB" id="A0A2M7XER5"/>
<dbReference type="PANTHER" id="PTHR30619:SF1">
    <property type="entry name" value="RECOMBINATION PROTEIN 2"/>
    <property type="match status" value="1"/>
</dbReference>
<evidence type="ECO:0000313" key="2">
    <source>
        <dbReference type="EMBL" id="PJA46351.1"/>
    </source>
</evidence>
<proteinExistence type="predicted"/>
<dbReference type="GO" id="GO:0016787">
    <property type="term" value="F:hydrolase activity"/>
    <property type="evidence" value="ECO:0007669"/>
    <property type="project" value="UniProtKB-KW"/>
</dbReference>
<keyword evidence="2" id="KW-0378">Hydrolase</keyword>
<gene>
    <name evidence="2" type="ORF">CO174_00325</name>
</gene>
<protein>
    <submittedName>
        <fullName evidence="2">MBL fold metallo-hydrolase</fullName>
    </submittedName>
</protein>
<evidence type="ECO:0000259" key="1">
    <source>
        <dbReference type="SMART" id="SM00849"/>
    </source>
</evidence>
<reference evidence="3" key="1">
    <citation type="submission" date="2017-09" db="EMBL/GenBank/DDBJ databases">
        <title>Depth-based differentiation of microbial function through sediment-hosted aquifers and enrichment of novel symbionts in the deep terrestrial subsurface.</title>
        <authorList>
            <person name="Probst A.J."/>
            <person name="Ladd B."/>
            <person name="Jarett J.K."/>
            <person name="Geller-Mcgrath D.E."/>
            <person name="Sieber C.M.K."/>
            <person name="Emerson J.B."/>
            <person name="Anantharaman K."/>
            <person name="Thomas B.C."/>
            <person name="Malmstrom R."/>
            <person name="Stieglmeier M."/>
            <person name="Klingl A."/>
            <person name="Woyke T."/>
            <person name="Ryan C.M."/>
            <person name="Banfield J.F."/>
        </authorList>
    </citation>
    <scope>NUCLEOTIDE SEQUENCE [LARGE SCALE GENOMIC DNA]</scope>
</reference>
<dbReference type="SMART" id="SM00849">
    <property type="entry name" value="Lactamase_B"/>
    <property type="match status" value="1"/>
</dbReference>
<dbReference type="InterPro" id="IPR052159">
    <property type="entry name" value="Competence_DNA_uptake"/>
</dbReference>
<dbReference type="Proteomes" id="UP000229385">
    <property type="component" value="Unassembled WGS sequence"/>
</dbReference>